<dbReference type="Proteomes" id="UP000596661">
    <property type="component" value="Chromosome 8"/>
</dbReference>
<dbReference type="Pfam" id="PF00023">
    <property type="entry name" value="Ank"/>
    <property type="match status" value="1"/>
</dbReference>
<evidence type="ECO:0000256" key="8">
    <source>
        <dbReference type="SAM" id="Phobius"/>
    </source>
</evidence>
<keyword evidence="2 8" id="KW-0812">Transmembrane</keyword>
<reference evidence="11 13" key="1">
    <citation type="submission" date="2018-11" db="EMBL/GenBank/DDBJ databases">
        <authorList>
            <person name="Grassa J C."/>
        </authorList>
    </citation>
    <scope>NUCLEOTIDE SEQUENCE [LARGE SCALE GENOMIC DNA]</scope>
</reference>
<feature type="domain" description="PGG" evidence="9">
    <location>
        <begin position="256"/>
        <end position="383"/>
    </location>
</feature>
<evidence type="ECO:0000313" key="10">
    <source>
        <dbReference type="EMBL" id="KAF4362269.1"/>
    </source>
</evidence>
<dbReference type="PROSITE" id="PS50297">
    <property type="entry name" value="ANK_REP_REGION"/>
    <property type="match status" value="2"/>
</dbReference>
<keyword evidence="13" id="KW-1185">Reference proteome</keyword>
<dbReference type="PANTHER" id="PTHR24186">
    <property type="entry name" value="PROTEIN PHOSPHATASE 1 REGULATORY SUBUNIT"/>
    <property type="match status" value="1"/>
</dbReference>
<evidence type="ECO:0000313" key="11">
    <source>
        <dbReference type="EnsemblPlants" id="cds.evm.model.08.102"/>
    </source>
</evidence>
<dbReference type="Gene3D" id="1.25.40.20">
    <property type="entry name" value="Ankyrin repeat-containing domain"/>
    <property type="match status" value="1"/>
</dbReference>
<dbReference type="GeneID" id="115724544"/>
<evidence type="ECO:0000256" key="7">
    <source>
        <dbReference type="PROSITE-ProRule" id="PRU00023"/>
    </source>
</evidence>
<organism evidence="10 12">
    <name type="scientific">Cannabis sativa</name>
    <name type="common">Hemp</name>
    <name type="synonym">Marijuana</name>
    <dbReference type="NCBI Taxonomy" id="3483"/>
    <lineage>
        <taxon>Eukaryota</taxon>
        <taxon>Viridiplantae</taxon>
        <taxon>Streptophyta</taxon>
        <taxon>Embryophyta</taxon>
        <taxon>Tracheophyta</taxon>
        <taxon>Spermatophyta</taxon>
        <taxon>Magnoliopsida</taxon>
        <taxon>eudicotyledons</taxon>
        <taxon>Gunneridae</taxon>
        <taxon>Pentapetalae</taxon>
        <taxon>rosids</taxon>
        <taxon>fabids</taxon>
        <taxon>Rosales</taxon>
        <taxon>Cannabaceae</taxon>
        <taxon>Cannabis</taxon>
    </lineage>
</organism>
<dbReference type="Proteomes" id="UP000525078">
    <property type="component" value="Unassembled WGS sequence"/>
</dbReference>
<feature type="repeat" description="ANK" evidence="7">
    <location>
        <begin position="101"/>
        <end position="123"/>
    </location>
</feature>
<evidence type="ECO:0000313" key="13">
    <source>
        <dbReference type="Proteomes" id="UP000596661"/>
    </source>
</evidence>
<evidence type="ECO:0000259" key="9">
    <source>
        <dbReference type="Pfam" id="PF13962"/>
    </source>
</evidence>
<keyword evidence="3" id="KW-0677">Repeat</keyword>
<dbReference type="EMBL" id="UZAU01000679">
    <property type="status" value="NOT_ANNOTATED_CDS"/>
    <property type="molecule type" value="Genomic_DNA"/>
</dbReference>
<keyword evidence="5 7" id="KW-0040">ANK repeat</keyword>
<reference evidence="10 12" key="2">
    <citation type="journal article" date="2020" name="bioRxiv">
        <title>Sequence and annotation of 42 cannabis genomes reveals extensive copy number variation in cannabinoid synthesis and pathogen resistance genes.</title>
        <authorList>
            <person name="Mckernan K.J."/>
            <person name="Helbert Y."/>
            <person name="Kane L.T."/>
            <person name="Ebling H."/>
            <person name="Zhang L."/>
            <person name="Liu B."/>
            <person name="Eaton Z."/>
            <person name="Mclaughlin S."/>
            <person name="Kingan S."/>
            <person name="Baybayan P."/>
            <person name="Concepcion G."/>
            <person name="Jordan M."/>
            <person name="Riva A."/>
            <person name="Barbazuk W."/>
            <person name="Harkins T."/>
        </authorList>
    </citation>
    <scope>NUCLEOTIDE SEQUENCE [LARGE SCALE GENOMIC DNA]</scope>
    <source>
        <strain evidence="12">cv. Jamaican Lion 4</strain>
        <strain evidence="10">Mother</strain>
        <tissue evidence="10">Leaf</tissue>
    </source>
</reference>
<dbReference type="InterPro" id="IPR002110">
    <property type="entry name" value="Ankyrin_rpt"/>
</dbReference>
<dbReference type="SUPFAM" id="SSF48403">
    <property type="entry name" value="Ankyrin repeat"/>
    <property type="match status" value="1"/>
</dbReference>
<dbReference type="PANTHER" id="PTHR24186:SF37">
    <property type="entry name" value="PGG DOMAIN-CONTAINING PROTEIN"/>
    <property type="match status" value="1"/>
</dbReference>
<comment type="subcellular location">
    <subcellularLocation>
        <location evidence="1">Membrane</location>
        <topology evidence="1">Multi-pass membrane protein</topology>
    </subcellularLocation>
</comment>
<reference evidence="11" key="3">
    <citation type="submission" date="2021-03" db="UniProtKB">
        <authorList>
            <consortium name="EnsemblPlants"/>
        </authorList>
    </citation>
    <scope>IDENTIFICATION</scope>
</reference>
<evidence type="ECO:0000256" key="5">
    <source>
        <dbReference type="ARBA" id="ARBA00023043"/>
    </source>
</evidence>
<keyword evidence="4 8" id="KW-1133">Transmembrane helix</keyword>
<evidence type="ECO:0000313" key="12">
    <source>
        <dbReference type="Proteomes" id="UP000525078"/>
    </source>
</evidence>
<dbReference type="OrthoDB" id="1193670at2759"/>
<dbReference type="GO" id="GO:0005886">
    <property type="term" value="C:plasma membrane"/>
    <property type="evidence" value="ECO:0007669"/>
    <property type="project" value="TreeGrafter"/>
</dbReference>
<gene>
    <name evidence="11" type="primary">LOC115724544</name>
    <name evidence="10" type="ORF">F8388_008153</name>
</gene>
<name>A0A7J6EX64_CANSA</name>
<dbReference type="Pfam" id="PF13962">
    <property type="entry name" value="PGG"/>
    <property type="match status" value="1"/>
</dbReference>
<dbReference type="EMBL" id="JAATIP010000185">
    <property type="protein sequence ID" value="KAF4362269.1"/>
    <property type="molecule type" value="Genomic_DNA"/>
</dbReference>
<accession>A0A803Q7C8</accession>
<sequence>MVLEAAKEGNVATLSHLIEKDRLILTRVLLTNSTQSPLHISAALNHLHFTKQLLHLKPELAFELDSFKRSPLHLAAAEGHMEIARVLVHVNRDVSLVKDMYGRIPLHYAAMRGPVDVVQLLLDAQLESVFELLPSGETVLHLCVRHNHLETLRLLVEAVLLVRRESAGDFLNAKEESAVMLNQAETVEYLVSIPGVKEDTLNSKGYKPTDLLDHHHLPTDFNTIKIKQLLGINHPKSSCWKSWMIIIERLTNHQRDWLKEMRGSIMVVATVIASTTFNSAINPPGGVWQETSNKKDNKGDTDPFNCDKHTCMAGTGVLAYVWEEGYLRFILFNSIAFLASLSVVLLIVGGLPLRSRIGVWLLTMVICVTLTFTALTFLDGMSLVCPNHIFDSVDYIYHKSLKAWIGLLITIAVYHTIYFFIWVINKVLAYRATRS</sequence>
<feature type="transmembrane region" description="Helical" evidence="8">
    <location>
        <begin position="360"/>
        <end position="383"/>
    </location>
</feature>
<dbReference type="RefSeq" id="XP_030509706.1">
    <property type="nucleotide sequence ID" value="XM_030653846.2"/>
</dbReference>
<accession>A0A7J6EX64</accession>
<dbReference type="OMA" id="IENKMGY"/>
<dbReference type="PROSITE" id="PS50088">
    <property type="entry name" value="ANK_REPEAT"/>
    <property type="match status" value="2"/>
</dbReference>
<dbReference type="InterPro" id="IPR036770">
    <property type="entry name" value="Ankyrin_rpt-contain_sf"/>
</dbReference>
<evidence type="ECO:0000256" key="2">
    <source>
        <dbReference type="ARBA" id="ARBA00022692"/>
    </source>
</evidence>
<feature type="repeat" description="ANK" evidence="7">
    <location>
        <begin position="67"/>
        <end position="99"/>
    </location>
</feature>
<dbReference type="EnsemblPlants" id="evm.model.08.102">
    <property type="protein sequence ID" value="cds.evm.model.08.102"/>
    <property type="gene ID" value="evm.TU.08.102"/>
</dbReference>
<evidence type="ECO:0000256" key="6">
    <source>
        <dbReference type="ARBA" id="ARBA00023136"/>
    </source>
</evidence>
<keyword evidence="6 8" id="KW-0472">Membrane</keyword>
<evidence type="ECO:0000256" key="3">
    <source>
        <dbReference type="ARBA" id="ARBA00022737"/>
    </source>
</evidence>
<dbReference type="Pfam" id="PF12796">
    <property type="entry name" value="Ank_2"/>
    <property type="match status" value="1"/>
</dbReference>
<evidence type="ECO:0000256" key="1">
    <source>
        <dbReference type="ARBA" id="ARBA00004141"/>
    </source>
</evidence>
<dbReference type="AlphaFoldDB" id="A0A7J6EX64"/>
<dbReference type="InterPro" id="IPR026961">
    <property type="entry name" value="PGG_dom"/>
</dbReference>
<proteinExistence type="predicted"/>
<dbReference type="SMART" id="SM00248">
    <property type="entry name" value="ANK"/>
    <property type="match status" value="4"/>
</dbReference>
<feature type="transmembrane region" description="Helical" evidence="8">
    <location>
        <begin position="403"/>
        <end position="424"/>
    </location>
</feature>
<dbReference type="Gramene" id="evm.model.08.102">
    <property type="protein sequence ID" value="cds.evm.model.08.102"/>
    <property type="gene ID" value="evm.TU.08.102"/>
</dbReference>
<feature type="transmembrane region" description="Helical" evidence="8">
    <location>
        <begin position="326"/>
        <end position="348"/>
    </location>
</feature>
<evidence type="ECO:0000256" key="4">
    <source>
        <dbReference type="ARBA" id="ARBA00022989"/>
    </source>
</evidence>
<protein>
    <recommendedName>
        <fullName evidence="9">PGG domain-containing protein</fullName>
    </recommendedName>
</protein>